<accession>A0A4V1KQR8</accession>
<feature type="signal peptide" evidence="5">
    <location>
        <begin position="1"/>
        <end position="18"/>
    </location>
</feature>
<dbReference type="InterPro" id="IPR037066">
    <property type="entry name" value="Plug_dom_sf"/>
</dbReference>
<dbReference type="EMBL" id="QOVL01000029">
    <property type="protein sequence ID" value="RXG22362.1"/>
    <property type="molecule type" value="Genomic_DNA"/>
</dbReference>
<dbReference type="Proteomes" id="UP000290608">
    <property type="component" value="Unassembled WGS sequence"/>
</dbReference>
<feature type="domain" description="TonB-dependent receptor-like beta-barrel" evidence="6">
    <location>
        <begin position="448"/>
        <end position="901"/>
    </location>
</feature>
<dbReference type="Pfam" id="PF00593">
    <property type="entry name" value="TonB_dep_Rec_b-barrel"/>
    <property type="match status" value="1"/>
</dbReference>
<evidence type="ECO:0000256" key="2">
    <source>
        <dbReference type="ARBA" id="ARBA00023136"/>
    </source>
</evidence>
<dbReference type="SUPFAM" id="SSF49464">
    <property type="entry name" value="Carboxypeptidase regulatory domain-like"/>
    <property type="match status" value="1"/>
</dbReference>
<dbReference type="InterPro" id="IPR036942">
    <property type="entry name" value="Beta-barrel_TonB_sf"/>
</dbReference>
<gene>
    <name evidence="8" type="ORF">DSL99_3928</name>
</gene>
<proteinExistence type="inferred from homology"/>
<dbReference type="Gene3D" id="2.170.130.10">
    <property type="entry name" value="TonB-dependent receptor, plug domain"/>
    <property type="match status" value="1"/>
</dbReference>
<evidence type="ECO:0000256" key="1">
    <source>
        <dbReference type="ARBA" id="ARBA00004442"/>
    </source>
</evidence>
<keyword evidence="5" id="KW-0732">Signal</keyword>
<dbReference type="InterPro" id="IPR008969">
    <property type="entry name" value="CarboxyPept-like_regulatory"/>
</dbReference>
<feature type="chain" id="PRO_5020435347" evidence="5">
    <location>
        <begin position="19"/>
        <end position="943"/>
    </location>
</feature>
<dbReference type="InterPro" id="IPR012910">
    <property type="entry name" value="Plug_dom"/>
</dbReference>
<keyword evidence="8" id="KW-0675">Receptor</keyword>
<keyword evidence="2 4" id="KW-0472">Membrane</keyword>
<dbReference type="AlphaFoldDB" id="A0A4V1KQR8"/>
<protein>
    <submittedName>
        <fullName evidence="8">TonB-dependent receptor</fullName>
    </submittedName>
</protein>
<dbReference type="Gene3D" id="2.60.40.1120">
    <property type="entry name" value="Carboxypeptidase-like, regulatory domain"/>
    <property type="match status" value="1"/>
</dbReference>
<name>A0A4V1KQR8_9FLAO</name>
<evidence type="ECO:0000259" key="6">
    <source>
        <dbReference type="Pfam" id="PF00593"/>
    </source>
</evidence>
<dbReference type="RefSeq" id="WP_073099279.1">
    <property type="nucleotide sequence ID" value="NZ_JBALUR010000006.1"/>
</dbReference>
<keyword evidence="4" id="KW-0798">TonB box</keyword>
<comment type="similarity">
    <text evidence="4">Belongs to the TonB-dependent receptor family.</text>
</comment>
<dbReference type="PANTHER" id="PTHR40980">
    <property type="entry name" value="PLUG DOMAIN-CONTAINING PROTEIN"/>
    <property type="match status" value="1"/>
</dbReference>
<dbReference type="Pfam" id="PF13715">
    <property type="entry name" value="CarbopepD_reg_2"/>
    <property type="match status" value="1"/>
</dbReference>
<dbReference type="SUPFAM" id="SSF56935">
    <property type="entry name" value="Porins"/>
    <property type="match status" value="1"/>
</dbReference>
<comment type="caution">
    <text evidence="8">The sequence shown here is derived from an EMBL/GenBank/DDBJ whole genome shotgun (WGS) entry which is preliminary data.</text>
</comment>
<evidence type="ECO:0000259" key="7">
    <source>
        <dbReference type="Pfam" id="PF07715"/>
    </source>
</evidence>
<dbReference type="Gene3D" id="2.40.170.20">
    <property type="entry name" value="TonB-dependent receptor, beta-barrel domain"/>
    <property type="match status" value="1"/>
</dbReference>
<dbReference type="STRING" id="1122159.SAMN02745246_02201"/>
<evidence type="ECO:0000256" key="5">
    <source>
        <dbReference type="SAM" id="SignalP"/>
    </source>
</evidence>
<dbReference type="PANTHER" id="PTHR40980:SF4">
    <property type="entry name" value="TONB-DEPENDENT RECEPTOR-LIKE BETA-BARREL DOMAIN-CONTAINING PROTEIN"/>
    <property type="match status" value="1"/>
</dbReference>
<evidence type="ECO:0000256" key="4">
    <source>
        <dbReference type="RuleBase" id="RU003357"/>
    </source>
</evidence>
<dbReference type="Pfam" id="PF07715">
    <property type="entry name" value="Plug"/>
    <property type="match status" value="1"/>
</dbReference>
<dbReference type="InterPro" id="IPR000531">
    <property type="entry name" value="Beta-barrel_TonB"/>
</dbReference>
<reference evidence="8 9" key="1">
    <citation type="submission" date="2018-07" db="EMBL/GenBank/DDBJ databases">
        <title>Leeuwenhoekiella genomics.</title>
        <authorList>
            <person name="Tahon G."/>
            <person name="Willems A."/>
        </authorList>
    </citation>
    <scope>NUCLEOTIDE SEQUENCE [LARGE SCALE GENOMIC DNA]</scope>
    <source>
        <strain evidence="8 9">LMG 1345</strain>
    </source>
</reference>
<dbReference type="GO" id="GO:0009279">
    <property type="term" value="C:cell outer membrane"/>
    <property type="evidence" value="ECO:0007669"/>
    <property type="project" value="UniProtKB-SubCell"/>
</dbReference>
<sequence length="943" mass="104142">MKQILGLLMFMLSAVAFGQTGTIEGVLSDKEMNNEPLPFANVIIKGTTKGATTDFDGKYIIENVPVGTYQVEFSFVGYEPVTVPDVVVEAGKFTNVSTALGASAAALDEVLIQVQTSRERESALLLEQKKAVEIKESIGAVQLAQQGVTDAATATTKISGVTSSQASGDIYVRGLGDRYLYTTMNGLPIPSDDVEKKNIDLGLFSTRIIQNVGISKTFGVDNSADQASGTIDVSTKELSGTKELGVGIRVGANTNATQSGVSDNFKLTGNKGDYTFGFLKNQGFNESTQTSSPGYAAYPRLTQNTWNTTTANFPMNYRYAITAGKKFGEKFKVLFTASQSADFKYRTGVFRQYQENNVQDTITDATFYSRNITTTGLLNADYKIDDKHSVRWVSLFVNSLSDQVFEGGRNGEATVFEEESRDDVFQFIRDQNTKQTRLWVNQLFGDHQLSEKNDLNWGVGFNLLSADEPNRTRNEINITPDADFVELGVQGGFQQRKSFQLIDDQEVAGFIKDTYVLSEDFDTGDKAELSGGLNIRYKSRDFKSQFIGATESNAGADFGDVSIDNLDVIFTEDNFQSGDLDFKFLPTDRYKGDLESQSAFAAYTLQKEKFNLNLGLRFQRDVIDVDFNVNNFPGREGSANKEYTNLYPSVNFKYNLTADQGIRLAGSRTITLPEFKEIAPFEYVSPVGQVTKGNPDLEASINYNFDLKYEWFPSSDELLSVAAFYKIINDPINKVQQRGAAGIFSYFNAGEQANVLGLELEGRVNIIKAEEDSGNIGVRLSGNITRIFHEQDLKEVYNEDGDLLRTYRYNGKSDDGLQGASDWIVNATLGFSTAAEKPWEFNIIGNYASSKILALGSPTNQQEPDVFFNEAIIEKGFVVLDAVLSKKVTEGFAVKLTGRNLLDPTIEQTQFQLPASENRVPGDATIQSYSLGRTFLLGLTYDF</sequence>
<evidence type="ECO:0000313" key="9">
    <source>
        <dbReference type="Proteomes" id="UP000290608"/>
    </source>
</evidence>
<organism evidence="8 9">
    <name type="scientific">Leeuwenhoekiella marinoflava</name>
    <dbReference type="NCBI Taxonomy" id="988"/>
    <lineage>
        <taxon>Bacteria</taxon>
        <taxon>Pseudomonadati</taxon>
        <taxon>Bacteroidota</taxon>
        <taxon>Flavobacteriia</taxon>
        <taxon>Flavobacteriales</taxon>
        <taxon>Flavobacteriaceae</taxon>
        <taxon>Leeuwenhoekiella</taxon>
    </lineage>
</organism>
<comment type="subcellular location">
    <subcellularLocation>
        <location evidence="1 4">Cell outer membrane</location>
    </subcellularLocation>
</comment>
<keyword evidence="3" id="KW-0998">Cell outer membrane</keyword>
<evidence type="ECO:0000313" key="8">
    <source>
        <dbReference type="EMBL" id="RXG22362.1"/>
    </source>
</evidence>
<feature type="domain" description="TonB-dependent receptor plug" evidence="7">
    <location>
        <begin position="135"/>
        <end position="229"/>
    </location>
</feature>
<evidence type="ECO:0000256" key="3">
    <source>
        <dbReference type="ARBA" id="ARBA00023237"/>
    </source>
</evidence>